<evidence type="ECO:0000259" key="6">
    <source>
        <dbReference type="PROSITE" id="PS51820"/>
    </source>
</evidence>
<reference evidence="7 8" key="1">
    <citation type="submission" date="2024-09" db="EMBL/GenBank/DDBJ databases">
        <authorList>
            <person name="Sun Q."/>
            <person name="Mori K."/>
        </authorList>
    </citation>
    <scope>NUCLEOTIDE SEQUENCE [LARGE SCALE GENOMIC DNA]</scope>
    <source>
        <strain evidence="7 8">CICC 11035S</strain>
    </source>
</reference>
<gene>
    <name evidence="7" type="ORF">ACFFF8_06100</name>
</gene>
<evidence type="ECO:0000256" key="2">
    <source>
        <dbReference type="ARBA" id="ARBA00022801"/>
    </source>
</evidence>
<dbReference type="PANTHER" id="PTHR42715">
    <property type="entry name" value="BETA-GLUCOSIDASE"/>
    <property type="match status" value="1"/>
</dbReference>
<dbReference type="InterPro" id="IPR002772">
    <property type="entry name" value="Glyco_hydro_3_C"/>
</dbReference>
<dbReference type="Gene3D" id="3.40.50.1700">
    <property type="entry name" value="Glycoside hydrolase family 3 C-terminal domain"/>
    <property type="match status" value="1"/>
</dbReference>
<dbReference type="InterPro" id="IPR011658">
    <property type="entry name" value="PA14_dom"/>
</dbReference>
<dbReference type="InterPro" id="IPR001764">
    <property type="entry name" value="Glyco_hydro_3_N"/>
</dbReference>
<dbReference type="PRINTS" id="PR00133">
    <property type="entry name" value="GLHYDRLASE3"/>
</dbReference>
<dbReference type="InterPro" id="IPR019800">
    <property type="entry name" value="Glyco_hydro_3_AS"/>
</dbReference>
<dbReference type="InterPro" id="IPR037524">
    <property type="entry name" value="PA14/GLEYA"/>
</dbReference>
<accession>A0ABV6S5P2</accession>
<dbReference type="SUPFAM" id="SSF51445">
    <property type="entry name" value="(Trans)glycosidases"/>
    <property type="match status" value="1"/>
</dbReference>
<keyword evidence="8" id="KW-1185">Reference proteome</keyword>
<dbReference type="PANTHER" id="PTHR42715:SF10">
    <property type="entry name" value="BETA-GLUCOSIDASE"/>
    <property type="match status" value="1"/>
</dbReference>
<dbReference type="EMBL" id="JBHLTM010000026">
    <property type="protein sequence ID" value="MFC0684159.1"/>
    <property type="molecule type" value="Genomic_DNA"/>
</dbReference>
<evidence type="ECO:0000313" key="7">
    <source>
        <dbReference type="EMBL" id="MFC0684159.1"/>
    </source>
</evidence>
<comment type="similarity">
    <text evidence="1 5">Belongs to the glycosyl hydrolase 3 family.</text>
</comment>
<sequence length="797" mass="83576">MSALSLSQACALTAGGAMWSSCAVPEAGIPSFTMSDGPLGIASGKVDERDIALLSPCSTLLGATWDRDLSCRIGALVGSEAVSRGVDAVLAPNLNLARSPLAGRAFEYFSEDPVLTGVLGAEWVKGLQSTGTGSIAKHMVCNDSETARDEVDVRVDERTLREVYLLPFEYAASAGCVGLMAAYNRVNGAWCSEQAHVLTKVVKQDWGFDGLIMSDWFGTHSSEGTITAGLDLEMPGPARFMGEKLEAAVAMGTVDAARVEDAAARVASVARRITGNKSQPVSPDAAQALLVEAAAAGFTLLRNEGDMLPLAPGSVKRLAVIGPNAWAPCFQGGTFAKISISPDAPTPVEVLRETYGGCSEILFEPGVDPQPRLPSMRVVPALDIGDGSTRGMTLEYFGAPDCAGEVVSRETRDTNSLVWFVGVHDQADFTRPGSVRASGRYEATRSGAHNLHLGSTGAARIVVDGVEVLRAGGEIPAGDVMGVLKRGDSDVVALELAAGQTVTVTVEFSWVGGRVQGLWYGLRGPGSAEEMLQAAVDAARSADAVFLIVGETSDSSVESKDRADTLLPAEQLALIDAVTAANPRSAVIVNVGHAFDCSWEHRTAALLSVWYPGEGFARALADVLSGAREPGGRLPVTIAVSEDDYPSFALHPADDGTLAYSEGTLLGYRGLVAKGKAARHPFGSGAGYACFAWSDARIEDNVVTLTVANVSNRDGSDVVQVYRDHPECALVGFTKVALAAGESRRVSVPLEPRALQRWGEDAWECLAGPLGLRVARHSEEAGMAPEAAVPDLSREHG</sequence>
<keyword evidence="3" id="KW-0119">Carbohydrate metabolism</keyword>
<dbReference type="InterPro" id="IPR050288">
    <property type="entry name" value="Cellulose_deg_GH3"/>
</dbReference>
<dbReference type="Gene3D" id="3.20.20.300">
    <property type="entry name" value="Glycoside hydrolase, family 3, N-terminal domain"/>
    <property type="match status" value="1"/>
</dbReference>
<dbReference type="SMART" id="SM01217">
    <property type="entry name" value="Fn3_like"/>
    <property type="match status" value="1"/>
</dbReference>
<dbReference type="Proteomes" id="UP001589858">
    <property type="component" value="Unassembled WGS sequence"/>
</dbReference>
<protein>
    <submittedName>
        <fullName evidence="7">Glycoside hydrolase family 3 protein</fullName>
    </submittedName>
</protein>
<dbReference type="InterPro" id="IPR013783">
    <property type="entry name" value="Ig-like_fold"/>
</dbReference>
<evidence type="ECO:0000256" key="1">
    <source>
        <dbReference type="ARBA" id="ARBA00005336"/>
    </source>
</evidence>
<dbReference type="Gene3D" id="2.60.40.10">
    <property type="entry name" value="Immunoglobulins"/>
    <property type="match status" value="1"/>
</dbReference>
<feature type="domain" description="PA14" evidence="6">
    <location>
        <begin position="387"/>
        <end position="536"/>
    </location>
</feature>
<name>A0ABV6S5P2_9SPHN</name>
<evidence type="ECO:0000313" key="8">
    <source>
        <dbReference type="Proteomes" id="UP001589858"/>
    </source>
</evidence>
<comment type="caution">
    <text evidence="7">The sequence shown here is derived from an EMBL/GenBank/DDBJ whole genome shotgun (WGS) entry which is preliminary data.</text>
</comment>
<dbReference type="Pfam" id="PF01915">
    <property type="entry name" value="Glyco_hydro_3_C"/>
    <property type="match status" value="1"/>
</dbReference>
<dbReference type="PROSITE" id="PS00775">
    <property type="entry name" value="GLYCOSYL_HYDROL_F3"/>
    <property type="match status" value="1"/>
</dbReference>
<keyword evidence="4 5" id="KW-0326">Glycosidase</keyword>
<dbReference type="Pfam" id="PF00933">
    <property type="entry name" value="Glyco_hydro_3"/>
    <property type="match status" value="1"/>
</dbReference>
<dbReference type="Pfam" id="PF14310">
    <property type="entry name" value="Fn3-like"/>
    <property type="match status" value="1"/>
</dbReference>
<dbReference type="InterPro" id="IPR017853">
    <property type="entry name" value="GH"/>
</dbReference>
<dbReference type="SUPFAM" id="SSF52279">
    <property type="entry name" value="Beta-D-glucan exohydrolase, C-terminal domain"/>
    <property type="match status" value="1"/>
</dbReference>
<dbReference type="InterPro" id="IPR036881">
    <property type="entry name" value="Glyco_hydro_3_C_sf"/>
</dbReference>
<evidence type="ECO:0000256" key="3">
    <source>
        <dbReference type="ARBA" id="ARBA00023277"/>
    </source>
</evidence>
<dbReference type="PROSITE" id="PS51820">
    <property type="entry name" value="PA14"/>
    <property type="match status" value="1"/>
</dbReference>
<dbReference type="Pfam" id="PF07691">
    <property type="entry name" value="PA14"/>
    <property type="match status" value="1"/>
</dbReference>
<dbReference type="GO" id="GO:0016787">
    <property type="term" value="F:hydrolase activity"/>
    <property type="evidence" value="ECO:0007669"/>
    <property type="project" value="UniProtKB-KW"/>
</dbReference>
<keyword evidence="2 5" id="KW-0378">Hydrolase</keyword>
<dbReference type="RefSeq" id="WP_267218229.1">
    <property type="nucleotide sequence ID" value="NZ_JAPCWC010000001.1"/>
</dbReference>
<evidence type="ECO:0000256" key="5">
    <source>
        <dbReference type="RuleBase" id="RU361161"/>
    </source>
</evidence>
<evidence type="ECO:0000256" key="4">
    <source>
        <dbReference type="ARBA" id="ARBA00023295"/>
    </source>
</evidence>
<dbReference type="InterPro" id="IPR026891">
    <property type="entry name" value="Fn3-like"/>
</dbReference>
<dbReference type="InterPro" id="IPR036962">
    <property type="entry name" value="Glyco_hydro_3_N_sf"/>
</dbReference>
<dbReference type="Gene3D" id="2.60.120.260">
    <property type="entry name" value="Galactose-binding domain-like"/>
    <property type="match status" value="1"/>
</dbReference>
<organism evidence="7 8">
    <name type="scientific">Novosphingobium clariflavum</name>
    <dbReference type="NCBI Taxonomy" id="2029884"/>
    <lineage>
        <taxon>Bacteria</taxon>
        <taxon>Pseudomonadati</taxon>
        <taxon>Pseudomonadota</taxon>
        <taxon>Alphaproteobacteria</taxon>
        <taxon>Sphingomonadales</taxon>
        <taxon>Sphingomonadaceae</taxon>
        <taxon>Novosphingobium</taxon>
    </lineage>
</organism>
<dbReference type="SMART" id="SM00758">
    <property type="entry name" value="PA14"/>
    <property type="match status" value="1"/>
</dbReference>
<proteinExistence type="inferred from homology"/>